<dbReference type="Proteomes" id="UP000034982">
    <property type="component" value="Unassembled WGS sequence"/>
</dbReference>
<evidence type="ECO:0000313" key="1">
    <source>
        <dbReference type="EMBL" id="ETK07055.1"/>
    </source>
</evidence>
<comment type="caution">
    <text evidence="1">The sequence shown here is derived from an EMBL/GenBank/DDBJ whole genome shotgun (WGS) entry which is preliminary data.</text>
</comment>
<accession>W2CIU5</accession>
<reference evidence="1 2" key="1">
    <citation type="submission" date="2013-11" db="EMBL/GenBank/DDBJ databases">
        <title>Single cell genomics of uncultured Tannerella BU063 (oral taxon 286).</title>
        <authorList>
            <person name="Beall C.J."/>
            <person name="Campbell A.G."/>
            <person name="Griffen A.L."/>
            <person name="Podar M."/>
            <person name="Leys E.J."/>
        </authorList>
    </citation>
    <scope>NUCLEOTIDE SEQUENCE [LARGE SCALE GENOMIC DNA]</scope>
    <source>
        <strain evidence="1">Cell 1/3</strain>
    </source>
</reference>
<dbReference type="EMBL" id="AYYE01001072">
    <property type="protein sequence ID" value="ETK07055.1"/>
    <property type="molecule type" value="Genomic_DNA"/>
</dbReference>
<proteinExistence type="predicted"/>
<sequence>MILNPSLPAPSLPDAGRPFVDSCTFDAATRNVKVRARNAQAGEVKTPEGEVQEFPISNVLQGNGWFINKVRYQLLVDNKSSSVRQIRNNLSNELYSIQPGEEKVIDVYTDARSGTPLALYTFIGGLVSHVIHPTSGLLTIAIAVKYTDAIEL</sequence>
<name>W2CIU5_9BACT</name>
<organism evidence="1 2">
    <name type="scientific">Tannerella sp. oral taxon BU063 isolate Cell 1/3</name>
    <dbReference type="NCBI Taxonomy" id="1411022"/>
    <lineage>
        <taxon>Bacteria</taxon>
        <taxon>Pseudomonadati</taxon>
        <taxon>Bacteroidota</taxon>
        <taxon>Bacteroidia</taxon>
        <taxon>Bacteroidales</taxon>
        <taxon>Tannerellaceae</taxon>
        <taxon>Tannerella</taxon>
    </lineage>
</organism>
<gene>
    <name evidence="1" type="ORF">T230_09130</name>
</gene>
<protein>
    <submittedName>
        <fullName evidence="1">Uncharacterized protein</fullName>
    </submittedName>
</protein>
<dbReference type="AlphaFoldDB" id="W2CIU5"/>
<evidence type="ECO:0000313" key="2">
    <source>
        <dbReference type="Proteomes" id="UP000034982"/>
    </source>
</evidence>